<proteinExistence type="predicted"/>
<protein>
    <recommendedName>
        <fullName evidence="1">Reverse transcriptase domain-containing protein</fullName>
    </recommendedName>
</protein>
<dbReference type="SUPFAM" id="SSF56672">
    <property type="entry name" value="DNA/RNA polymerases"/>
    <property type="match status" value="1"/>
</dbReference>
<dbReference type="EMBL" id="CP136893">
    <property type="protein sequence ID" value="WOL04215.1"/>
    <property type="molecule type" value="Genomic_DNA"/>
</dbReference>
<dbReference type="Proteomes" id="UP001327560">
    <property type="component" value="Chromosome 4"/>
</dbReference>
<feature type="domain" description="Reverse transcriptase" evidence="1">
    <location>
        <begin position="229"/>
        <end position="335"/>
    </location>
</feature>
<dbReference type="InterPro" id="IPR000477">
    <property type="entry name" value="RT_dom"/>
</dbReference>
<gene>
    <name evidence="2" type="ORF">Cni_G12936</name>
</gene>
<organism evidence="2 3">
    <name type="scientific">Canna indica</name>
    <name type="common">Indian-shot</name>
    <dbReference type="NCBI Taxonomy" id="4628"/>
    <lineage>
        <taxon>Eukaryota</taxon>
        <taxon>Viridiplantae</taxon>
        <taxon>Streptophyta</taxon>
        <taxon>Embryophyta</taxon>
        <taxon>Tracheophyta</taxon>
        <taxon>Spermatophyta</taxon>
        <taxon>Magnoliopsida</taxon>
        <taxon>Liliopsida</taxon>
        <taxon>Zingiberales</taxon>
        <taxon>Cannaceae</taxon>
        <taxon>Canna</taxon>
    </lineage>
</organism>
<keyword evidence="3" id="KW-1185">Reference proteome</keyword>
<accession>A0AAQ3QD97</accession>
<dbReference type="Pfam" id="PF00078">
    <property type="entry name" value="RVT_1"/>
    <property type="match status" value="1"/>
</dbReference>
<dbReference type="AlphaFoldDB" id="A0AAQ3QD97"/>
<name>A0AAQ3QD97_9LILI</name>
<evidence type="ECO:0000259" key="1">
    <source>
        <dbReference type="Pfam" id="PF00078"/>
    </source>
</evidence>
<dbReference type="PANTHER" id="PTHR31635">
    <property type="entry name" value="REVERSE TRANSCRIPTASE DOMAIN-CONTAINING PROTEIN-RELATED"/>
    <property type="match status" value="1"/>
</dbReference>
<dbReference type="PANTHER" id="PTHR31635:SF196">
    <property type="entry name" value="REVERSE TRANSCRIPTASE DOMAIN-CONTAINING PROTEIN-RELATED"/>
    <property type="match status" value="1"/>
</dbReference>
<dbReference type="InterPro" id="IPR043502">
    <property type="entry name" value="DNA/RNA_pol_sf"/>
</dbReference>
<sequence>MRENLKRLSVELEKCNREIIGNLERRWKEASAKLAELESKEEKEGLSDEEMCYLRLLNNKVVALSRQIQLKWWSKSRRKWIEGGDKNSKKFHNIVKLKRRNNRTAEIEIGARIIKDEGQMAEEFAVFYGNLWKDKDRGSSQLQRLEKYKWNTISEAYRRRLCIQISVEEVWNAMVGFGRGKSPGVDGYIVEFYIQHWEHMKCAVIKEVNSVFKNNIMPAGWNNTKLVMIPKHEKSRKIQEFRPIAVCNTIYKIVAKIIANRIRSVLDKIISKEQMAFVPKRHIQDNVLVVTKMVNSFYKSKASKPYILLKLDLEKTYDRVECSMPSYALSTSWVSENVVKKISKSARNFFWGGDNNRRSARLINWSRVTACRSVGGLGTGDIVAVRKIAFAKRIFSILNEEDHLWVEVLKQKYGDWHPWMEVGVWKGS</sequence>
<evidence type="ECO:0000313" key="2">
    <source>
        <dbReference type="EMBL" id="WOL04215.1"/>
    </source>
</evidence>
<evidence type="ECO:0000313" key="3">
    <source>
        <dbReference type="Proteomes" id="UP001327560"/>
    </source>
</evidence>
<reference evidence="2 3" key="1">
    <citation type="submission" date="2023-10" db="EMBL/GenBank/DDBJ databases">
        <title>Chromosome-scale genome assembly provides insights into flower coloration mechanisms of Canna indica.</title>
        <authorList>
            <person name="Li C."/>
        </authorList>
    </citation>
    <scope>NUCLEOTIDE SEQUENCE [LARGE SCALE GENOMIC DNA]</scope>
    <source>
        <tissue evidence="2">Flower</tissue>
    </source>
</reference>